<evidence type="ECO:0000256" key="8">
    <source>
        <dbReference type="SAM" id="SignalP"/>
    </source>
</evidence>
<feature type="domain" description="Inhibitor I9" evidence="10">
    <location>
        <begin position="34"/>
        <end position="112"/>
    </location>
</feature>
<evidence type="ECO:0000256" key="2">
    <source>
        <dbReference type="ARBA" id="ARBA00022670"/>
    </source>
</evidence>
<dbReference type="InterPro" id="IPR045051">
    <property type="entry name" value="SBT"/>
</dbReference>
<dbReference type="Gene3D" id="3.30.70.80">
    <property type="entry name" value="Peptidase S8 propeptide/proteinase inhibitor I9"/>
    <property type="match status" value="1"/>
</dbReference>
<dbReference type="InterPro" id="IPR036852">
    <property type="entry name" value="Peptidase_S8/S53_dom_sf"/>
</dbReference>
<feature type="active site" description="Charge relay system" evidence="6 7">
    <location>
        <position position="146"/>
    </location>
</feature>
<evidence type="ECO:0000256" key="1">
    <source>
        <dbReference type="ARBA" id="ARBA00011073"/>
    </source>
</evidence>
<dbReference type="Gene3D" id="3.40.50.200">
    <property type="entry name" value="Peptidase S8/S53 domain"/>
    <property type="match status" value="1"/>
</dbReference>
<name>A0A6I9RSN4_ELAGV</name>
<feature type="signal peptide" evidence="8">
    <location>
        <begin position="1"/>
        <end position="29"/>
    </location>
</feature>
<evidence type="ECO:0000259" key="9">
    <source>
        <dbReference type="Pfam" id="PF00082"/>
    </source>
</evidence>
<protein>
    <submittedName>
        <fullName evidence="13">Subtilisin-like protease SBT3.10</fullName>
    </submittedName>
</protein>
<evidence type="ECO:0000313" key="13">
    <source>
        <dbReference type="RefSeq" id="XP_010931718.3"/>
    </source>
</evidence>
<dbReference type="PRINTS" id="PR00723">
    <property type="entry name" value="SUBTILISIN"/>
</dbReference>
<dbReference type="PROSITE" id="PS00138">
    <property type="entry name" value="SUBTILASE_SER"/>
    <property type="match status" value="1"/>
</dbReference>
<organism evidence="12 13">
    <name type="scientific">Elaeis guineensis var. tenera</name>
    <name type="common">Oil palm</name>
    <dbReference type="NCBI Taxonomy" id="51953"/>
    <lineage>
        <taxon>Eukaryota</taxon>
        <taxon>Viridiplantae</taxon>
        <taxon>Streptophyta</taxon>
        <taxon>Embryophyta</taxon>
        <taxon>Tracheophyta</taxon>
        <taxon>Spermatophyta</taxon>
        <taxon>Magnoliopsida</taxon>
        <taxon>Liliopsida</taxon>
        <taxon>Arecaceae</taxon>
        <taxon>Arecoideae</taxon>
        <taxon>Cocoseae</taxon>
        <taxon>Elaeidinae</taxon>
        <taxon>Elaeis</taxon>
    </lineage>
</organism>
<dbReference type="Pfam" id="PF05922">
    <property type="entry name" value="Inhibitor_I9"/>
    <property type="match status" value="1"/>
</dbReference>
<accession>A0A6I9RSN4</accession>
<dbReference type="PROSITE" id="PS51892">
    <property type="entry name" value="SUBTILASE"/>
    <property type="match status" value="1"/>
</dbReference>
<dbReference type="FunFam" id="3.40.50.200:FF:000006">
    <property type="entry name" value="Subtilisin-like protease SBT1.5"/>
    <property type="match status" value="1"/>
</dbReference>
<dbReference type="FunCoup" id="A0A6I9RSN4">
    <property type="interactions" value="97"/>
</dbReference>
<dbReference type="AlphaFoldDB" id="A0A6I9RSN4"/>
<sequence length="740" mass="79782">MGFRPLPSLLLLTFLTLQCFQLLPLVAEASTKLYIVYMGERKHEDPNHVTASHHDLLTSILGSKENALSSIVYSYRHGFSGFAAMLTESQAELLADSPEVISVKPSRTYELHTTRSWDFLGLDYMHPTELLKKSNFGDGVIIGMVDTGIWPESKSFNDDGYGPIPSRWKGICQVGEAFDANNCSRKIIGARYYTAGISDRNLKLDFLSPRDANGHGTFTASTAAGSIVENVSFHGLGAGVARGGAPRARLAIYKAVWGTGRGLGAGNSATVLKAIDDAIHDGVDILSLSLTVDDDSFGSLHAVAKGITVVYSAGNLGPMPQTLSNTAPWVITVAASTIDRSFPTVVTLGNQYQSFVGQSIFYNSTKDPRRNFKPLVYGDSCTEISLNGTNIAGTVVLCVAALVSPTSLFSTALSNVLKAGGEGLIFAQYTTNLLVMTEACESIPCVLVDFDTANQIFNYIDSERDPMVSVELTRNVIGKEVLSPKVAAFSSRGPAILFAGLLKPDIAAPGVNILAATRNSYNFGSGTSAACPHVSGVAALLKSLHPEWSHAAIKSALVTTASITNGYGMPIQAEGLPRKIADPFDYGGGHIDPNKAADPGLIYDINPKDYYKFFNCTLAPFEICGSEIEPLYYLNLPSIAIPNLKDTVAIWRNVTNVGKADAIYEAVLQPPPGVHMIVEPSTLEFNAKNKMRTFKVIFKSIHKVQGDYMFGSVTWWDGFHSVRIPIAIRVLIEDFYADTA</sequence>
<gene>
    <name evidence="13" type="primary">LOC105052567</name>
</gene>
<dbReference type="InterPro" id="IPR000209">
    <property type="entry name" value="Peptidase_S8/S53_dom"/>
</dbReference>
<dbReference type="GO" id="GO:0006508">
    <property type="term" value="P:proteolysis"/>
    <property type="evidence" value="ECO:0007669"/>
    <property type="project" value="UniProtKB-KW"/>
</dbReference>
<reference evidence="13" key="1">
    <citation type="submission" date="2025-08" db="UniProtKB">
        <authorList>
            <consortium name="RefSeq"/>
        </authorList>
    </citation>
    <scope>IDENTIFICATION</scope>
</reference>
<dbReference type="SUPFAM" id="SSF52743">
    <property type="entry name" value="Subtilisin-like"/>
    <property type="match status" value="1"/>
</dbReference>
<keyword evidence="3 8" id="KW-0732">Signal</keyword>
<proteinExistence type="inferred from homology"/>
<keyword evidence="4 7" id="KW-0378">Hydrolase</keyword>
<dbReference type="PANTHER" id="PTHR10795">
    <property type="entry name" value="PROPROTEIN CONVERTASE SUBTILISIN/KEXIN"/>
    <property type="match status" value="1"/>
</dbReference>
<dbReference type="Pfam" id="PF00082">
    <property type="entry name" value="Peptidase_S8"/>
    <property type="match status" value="1"/>
</dbReference>
<evidence type="ECO:0000256" key="3">
    <source>
        <dbReference type="ARBA" id="ARBA00022729"/>
    </source>
</evidence>
<evidence type="ECO:0000256" key="5">
    <source>
        <dbReference type="ARBA" id="ARBA00022825"/>
    </source>
</evidence>
<evidence type="ECO:0000256" key="4">
    <source>
        <dbReference type="ARBA" id="ARBA00022801"/>
    </source>
</evidence>
<dbReference type="InterPro" id="IPR034197">
    <property type="entry name" value="Peptidases_S8_3"/>
</dbReference>
<evidence type="ECO:0000259" key="11">
    <source>
        <dbReference type="Pfam" id="PF17766"/>
    </source>
</evidence>
<keyword evidence="12" id="KW-1185">Reference proteome</keyword>
<feature type="domain" description="Peptidase S8/S53" evidence="9">
    <location>
        <begin position="137"/>
        <end position="564"/>
    </location>
</feature>
<dbReference type="InParanoid" id="A0A6I9RSN4"/>
<evidence type="ECO:0000259" key="10">
    <source>
        <dbReference type="Pfam" id="PF05922"/>
    </source>
</evidence>
<evidence type="ECO:0000256" key="7">
    <source>
        <dbReference type="PROSITE-ProRule" id="PRU01240"/>
    </source>
</evidence>
<feature type="domain" description="Subtilisin-like protease fibronectin type-III" evidence="11">
    <location>
        <begin position="634"/>
        <end position="728"/>
    </location>
</feature>
<dbReference type="CDD" id="cd04852">
    <property type="entry name" value="Peptidases_S8_3"/>
    <property type="match status" value="1"/>
</dbReference>
<evidence type="ECO:0000313" key="12">
    <source>
        <dbReference type="Proteomes" id="UP000504607"/>
    </source>
</evidence>
<dbReference type="InterPro" id="IPR010259">
    <property type="entry name" value="S8pro/Inhibitor_I9"/>
</dbReference>
<feature type="active site" description="Charge relay system" evidence="6 7">
    <location>
        <position position="215"/>
    </location>
</feature>
<dbReference type="FunFam" id="3.30.70.80:FF:000002">
    <property type="entry name" value="Subtilisin-like protease SBT5.3"/>
    <property type="match status" value="1"/>
</dbReference>
<keyword evidence="5 7" id="KW-0720">Serine protease</keyword>
<dbReference type="CDD" id="cd02120">
    <property type="entry name" value="PA_subtilisin_like"/>
    <property type="match status" value="1"/>
</dbReference>
<keyword evidence="2 7" id="KW-0645">Protease</keyword>
<dbReference type="KEGG" id="egu:105052567"/>
<dbReference type="InterPro" id="IPR037045">
    <property type="entry name" value="S8pro/Inhibitor_I9_sf"/>
</dbReference>
<comment type="similarity">
    <text evidence="1 7">Belongs to the peptidase S8 family.</text>
</comment>
<feature type="chain" id="PRO_5026766739" evidence="8">
    <location>
        <begin position="30"/>
        <end position="740"/>
    </location>
</feature>
<dbReference type="Gene3D" id="2.60.40.2310">
    <property type="match status" value="1"/>
</dbReference>
<evidence type="ECO:0000256" key="6">
    <source>
        <dbReference type="PIRSR" id="PIRSR615500-1"/>
    </source>
</evidence>
<dbReference type="GeneID" id="105052567"/>
<dbReference type="OrthoDB" id="206201at2759"/>
<dbReference type="InterPro" id="IPR015500">
    <property type="entry name" value="Peptidase_S8_subtilisin-rel"/>
</dbReference>
<dbReference type="Proteomes" id="UP000504607">
    <property type="component" value="Chromosome 1"/>
</dbReference>
<feature type="active site" description="Charge relay system" evidence="6 7">
    <location>
        <position position="528"/>
    </location>
</feature>
<dbReference type="Pfam" id="PF17766">
    <property type="entry name" value="fn3_6"/>
    <property type="match status" value="1"/>
</dbReference>
<dbReference type="GO" id="GO:0004252">
    <property type="term" value="F:serine-type endopeptidase activity"/>
    <property type="evidence" value="ECO:0007669"/>
    <property type="project" value="UniProtKB-UniRule"/>
</dbReference>
<dbReference type="RefSeq" id="XP_010931718.3">
    <property type="nucleotide sequence ID" value="XM_010933416.3"/>
</dbReference>
<dbReference type="InterPro" id="IPR023828">
    <property type="entry name" value="Peptidase_S8_Ser-AS"/>
</dbReference>
<dbReference type="InterPro" id="IPR041469">
    <property type="entry name" value="Subtilisin-like_FN3"/>
</dbReference>
<dbReference type="Gene3D" id="3.50.30.30">
    <property type="match status" value="1"/>
</dbReference>